<keyword evidence="5" id="KW-1185">Reference proteome</keyword>
<proteinExistence type="predicted"/>
<evidence type="ECO:0000313" key="4">
    <source>
        <dbReference type="EnsemblPlants" id="AUR62009162-RA:cds"/>
    </source>
</evidence>
<dbReference type="InterPro" id="IPR000357">
    <property type="entry name" value="HEAT"/>
</dbReference>
<dbReference type="InterPro" id="IPR052107">
    <property type="entry name" value="HEAT6"/>
</dbReference>
<evidence type="ECO:0000259" key="2">
    <source>
        <dbReference type="Pfam" id="PF03478"/>
    </source>
</evidence>
<dbReference type="Proteomes" id="UP000596660">
    <property type="component" value="Unplaced"/>
</dbReference>
<dbReference type="InterPro" id="IPR025283">
    <property type="entry name" value="DUF4042"/>
</dbReference>
<organism evidence="4 5">
    <name type="scientific">Chenopodium quinoa</name>
    <name type="common">Quinoa</name>
    <dbReference type="NCBI Taxonomy" id="63459"/>
    <lineage>
        <taxon>Eukaryota</taxon>
        <taxon>Viridiplantae</taxon>
        <taxon>Streptophyta</taxon>
        <taxon>Embryophyta</taxon>
        <taxon>Tracheophyta</taxon>
        <taxon>Spermatophyta</taxon>
        <taxon>Magnoliopsida</taxon>
        <taxon>eudicotyledons</taxon>
        <taxon>Gunneridae</taxon>
        <taxon>Pentapetalae</taxon>
        <taxon>Caryophyllales</taxon>
        <taxon>Chenopodiaceae</taxon>
        <taxon>Chenopodioideae</taxon>
        <taxon>Atripliceae</taxon>
        <taxon>Chenopodium</taxon>
    </lineage>
</organism>
<feature type="domain" description="KIB1-4 beta-propeller" evidence="2">
    <location>
        <begin position="24"/>
        <end position="130"/>
    </location>
</feature>
<evidence type="ECO:0000313" key="5">
    <source>
        <dbReference type="Proteomes" id="UP000596660"/>
    </source>
</evidence>
<dbReference type="InterPro" id="IPR005174">
    <property type="entry name" value="KIB1-4_b-propeller"/>
</dbReference>
<evidence type="ECO:0000259" key="3">
    <source>
        <dbReference type="Pfam" id="PF13251"/>
    </source>
</evidence>
<accession>A0A803LBC3</accession>
<dbReference type="Pfam" id="PF02985">
    <property type="entry name" value="HEAT"/>
    <property type="match status" value="1"/>
</dbReference>
<dbReference type="PANTHER" id="PTHR13366:SF0">
    <property type="entry name" value="HEAT REPEAT-CONTAINING PROTEIN 6"/>
    <property type="match status" value="1"/>
</dbReference>
<dbReference type="AlphaFoldDB" id="A0A803LBC3"/>
<dbReference type="PANTHER" id="PTHR13366">
    <property type="entry name" value="MALARIA ANTIGEN-RELATED"/>
    <property type="match status" value="1"/>
</dbReference>
<feature type="domain" description="DUF4042" evidence="3">
    <location>
        <begin position="244"/>
        <end position="338"/>
    </location>
</feature>
<evidence type="ECO:0000256" key="1">
    <source>
        <dbReference type="ARBA" id="ARBA00022737"/>
    </source>
</evidence>
<evidence type="ECO:0008006" key="6">
    <source>
        <dbReference type="Google" id="ProtNLM"/>
    </source>
</evidence>
<dbReference type="Pfam" id="PF13251">
    <property type="entry name" value="DUF4042"/>
    <property type="match status" value="1"/>
</dbReference>
<name>A0A803LBC3_CHEQI</name>
<reference evidence="4" key="1">
    <citation type="journal article" date="2017" name="Nature">
        <title>The genome of Chenopodium quinoa.</title>
        <authorList>
            <person name="Jarvis D.E."/>
            <person name="Ho Y.S."/>
            <person name="Lightfoot D.J."/>
            <person name="Schmoeckel S.M."/>
            <person name="Li B."/>
            <person name="Borm T.J.A."/>
            <person name="Ohyanagi H."/>
            <person name="Mineta K."/>
            <person name="Michell C.T."/>
            <person name="Saber N."/>
            <person name="Kharbatia N.M."/>
            <person name="Rupper R.R."/>
            <person name="Sharp A.R."/>
            <person name="Dally N."/>
            <person name="Boughton B.A."/>
            <person name="Woo Y.H."/>
            <person name="Gao G."/>
            <person name="Schijlen E.G.W.M."/>
            <person name="Guo X."/>
            <person name="Momin A.A."/>
            <person name="Negrao S."/>
            <person name="Al-Babili S."/>
            <person name="Gehring C."/>
            <person name="Roessner U."/>
            <person name="Jung C."/>
            <person name="Murphy K."/>
            <person name="Arold S.T."/>
            <person name="Gojobori T."/>
            <person name="van der Linden C.G."/>
            <person name="van Loo E.N."/>
            <person name="Jellen E.N."/>
            <person name="Maughan P.J."/>
            <person name="Tester M."/>
        </authorList>
    </citation>
    <scope>NUCLEOTIDE SEQUENCE [LARGE SCALE GENOMIC DNA]</scope>
    <source>
        <strain evidence="4">cv. PI 614886</strain>
    </source>
</reference>
<keyword evidence="1" id="KW-0677">Repeat</keyword>
<dbReference type="Pfam" id="PF03478">
    <property type="entry name" value="Beta-prop_KIB1-4"/>
    <property type="match status" value="1"/>
</dbReference>
<protein>
    <recommendedName>
        <fullName evidence="6">DUF295 domain-containing protein</fullName>
    </recommendedName>
</protein>
<dbReference type="EnsemblPlants" id="AUR62009162-RA">
    <property type="protein sequence ID" value="AUR62009162-RA:cds"/>
    <property type="gene ID" value="AUR62009162"/>
</dbReference>
<dbReference type="Gramene" id="AUR62009162-RA">
    <property type="protein sequence ID" value="AUR62009162-RA:cds"/>
    <property type="gene ID" value="AUR62009162"/>
</dbReference>
<reference evidence="4" key="2">
    <citation type="submission" date="2021-03" db="UniProtKB">
        <authorList>
            <consortium name="EnsemblPlants"/>
        </authorList>
    </citation>
    <scope>IDENTIFICATION</scope>
</reference>
<sequence length="718" mass="81546">MKSDFTAKLYLPVPCDVFRYVLAGNGEMYMVVIDGHLHVVSRMKEDFLDDDGYSDYRTYDFFVYKLDVENKLWEKVECLMDVSFFVGNNTSMFADISNAQRNAIYFTDDEKDFWRHGRVRLRGHDMGVYDMTSLCFKKFYQGLISMTVNLSVMAFLRRLNTNDSRHSADLAFSNYKQFGVVTLGLLTHHLFCHLFEFPEPEGQGILNSKGYSVVETLNMSRTALWDREVHLMLAYLFGLHFLSNDLCEADPKAFIAKWTMLLPTNDVLQPRKYEATLMTCLLFDPFLKTRVASASAIAAMLEEPSSVALQVAEYRDSTKCGSYMALSSSMGQILMQLTQVYTRSELFMLRICFLLILCAILDSTREAYWTIDFLVQDSHAVDIIHTVNIFVLCYSVLHQSRARYFLISFCCMFLAKFENLELHLDVFLWYSRMPGELLPRVLSSPRFRIEEGFSFKNDQTSLLAISISCLTGAVATSPSSSHVNEMFEAEISAGRENLGILEHFSSKQLAVTSWERSSVILKDLMDGTVSNLALAFPPLSPFLSGYILFVRKQQQQFILSSCIKAANDSVPSVRAAACRAIGFIACFPEIFKRNSYEFINAVEVNTHDQPVSVSSIGFILNSNYLCVSLHLGLWQTYATHFDTVFLKFPLVDSEANFRLLTLLECSLKLTTVGDKVVYRLASRCRLNPVTSACADPKALYKIMLAKAMYPLKKGICVI</sequence>